<dbReference type="PANTHER" id="PTHR12425">
    <property type="entry name" value="SYNEMBRYN"/>
    <property type="match status" value="1"/>
</dbReference>
<dbReference type="PANTHER" id="PTHR12425:SF5">
    <property type="entry name" value="SYNEMBRYN"/>
    <property type="match status" value="1"/>
</dbReference>
<dbReference type="EMBL" id="LWDG02000209">
    <property type="protein sequence ID" value="KAE8267642.1"/>
    <property type="molecule type" value="Genomic_DNA"/>
</dbReference>
<evidence type="ECO:0000256" key="2">
    <source>
        <dbReference type="ARBA" id="ARBA00022658"/>
    </source>
</evidence>
<name>A0A8X7T3L8_9BASI</name>
<accession>A0A8X7T3L8</accession>
<dbReference type="GO" id="GO:0007186">
    <property type="term" value="P:G protein-coupled receptor signaling pathway"/>
    <property type="evidence" value="ECO:0007669"/>
    <property type="project" value="TreeGrafter"/>
</dbReference>
<keyword evidence="3" id="KW-0143">Chaperone</keyword>
<feature type="region of interest" description="Disordered" evidence="4">
    <location>
        <begin position="720"/>
        <end position="745"/>
    </location>
</feature>
<organism evidence="5 6">
    <name type="scientific">Tilletia walkeri</name>
    <dbReference type="NCBI Taxonomy" id="117179"/>
    <lineage>
        <taxon>Eukaryota</taxon>
        <taxon>Fungi</taxon>
        <taxon>Dikarya</taxon>
        <taxon>Basidiomycota</taxon>
        <taxon>Ustilaginomycotina</taxon>
        <taxon>Exobasidiomycetes</taxon>
        <taxon>Tilletiales</taxon>
        <taxon>Tilletiaceae</taxon>
        <taxon>Tilletia</taxon>
    </lineage>
</organism>
<feature type="compositionally biased region" description="Basic and acidic residues" evidence="4">
    <location>
        <begin position="627"/>
        <end position="636"/>
    </location>
</feature>
<feature type="region of interest" description="Disordered" evidence="4">
    <location>
        <begin position="250"/>
        <end position="276"/>
    </location>
</feature>
<reference evidence="5" key="1">
    <citation type="submission" date="2016-04" db="EMBL/GenBank/DDBJ databases">
        <authorList>
            <person name="Nguyen H.D."/>
            <person name="Samba Siva P."/>
            <person name="Cullis J."/>
            <person name="Levesque C.A."/>
            <person name="Hambleton S."/>
        </authorList>
    </citation>
    <scope>NUCLEOTIDE SEQUENCE</scope>
    <source>
        <strain evidence="5">DAOMC 236422</strain>
    </source>
</reference>
<evidence type="ECO:0000313" key="6">
    <source>
        <dbReference type="Proteomes" id="UP000078113"/>
    </source>
</evidence>
<keyword evidence="6" id="KW-1185">Reference proteome</keyword>
<comment type="caution">
    <text evidence="5">The sequence shown here is derived from an EMBL/GenBank/DDBJ whole genome shotgun (WGS) entry which is preliminary data.</text>
</comment>
<evidence type="ECO:0000256" key="4">
    <source>
        <dbReference type="SAM" id="MobiDB-lite"/>
    </source>
</evidence>
<feature type="compositionally biased region" description="Low complexity" evidence="4">
    <location>
        <begin position="614"/>
        <end position="624"/>
    </location>
</feature>
<dbReference type="Proteomes" id="UP000078113">
    <property type="component" value="Unassembled WGS sequence"/>
</dbReference>
<dbReference type="GO" id="GO:0005085">
    <property type="term" value="F:guanyl-nucleotide exchange factor activity"/>
    <property type="evidence" value="ECO:0007669"/>
    <property type="project" value="UniProtKB-KW"/>
</dbReference>
<evidence type="ECO:0000256" key="3">
    <source>
        <dbReference type="ARBA" id="ARBA00023186"/>
    </source>
</evidence>
<feature type="compositionally biased region" description="Low complexity" evidence="4">
    <location>
        <begin position="637"/>
        <end position="653"/>
    </location>
</feature>
<dbReference type="Pfam" id="PF10165">
    <property type="entry name" value="Ric8"/>
    <property type="match status" value="1"/>
</dbReference>
<evidence type="ECO:0000256" key="1">
    <source>
        <dbReference type="ARBA" id="ARBA00009049"/>
    </source>
</evidence>
<feature type="compositionally biased region" description="Basic and acidic residues" evidence="4">
    <location>
        <begin position="720"/>
        <end position="737"/>
    </location>
</feature>
<feature type="compositionally biased region" description="Low complexity" evidence="4">
    <location>
        <begin position="256"/>
        <end position="269"/>
    </location>
</feature>
<dbReference type="GO" id="GO:0001965">
    <property type="term" value="F:G-protein alpha-subunit binding"/>
    <property type="evidence" value="ECO:0007669"/>
    <property type="project" value="TreeGrafter"/>
</dbReference>
<gene>
    <name evidence="5" type="ORF">A4X09_0g4700</name>
</gene>
<reference evidence="5" key="2">
    <citation type="journal article" date="2019" name="IMA Fungus">
        <title>Genome sequencing and comparison of five Tilletia species to identify candidate genes for the detection of regulated species infecting wheat.</title>
        <authorList>
            <person name="Nguyen H.D.T."/>
            <person name="Sultana T."/>
            <person name="Kesanakurti P."/>
            <person name="Hambleton S."/>
        </authorList>
    </citation>
    <scope>NUCLEOTIDE SEQUENCE</scope>
    <source>
        <strain evidence="5">DAOMC 236422</strain>
    </source>
</reference>
<comment type="similarity">
    <text evidence="1">Belongs to the synembryn family.</text>
</comment>
<protein>
    <recommendedName>
        <fullName evidence="7">Synembryn-A</fullName>
    </recommendedName>
</protein>
<feature type="region of interest" description="Disordered" evidence="4">
    <location>
        <begin position="604"/>
        <end position="668"/>
    </location>
</feature>
<dbReference type="GO" id="GO:0005737">
    <property type="term" value="C:cytoplasm"/>
    <property type="evidence" value="ECO:0007669"/>
    <property type="project" value="TreeGrafter"/>
</dbReference>
<proteinExistence type="inferred from homology"/>
<dbReference type="InterPro" id="IPR019318">
    <property type="entry name" value="Gua_nucleotide_exch_fac_Ric8"/>
</dbReference>
<evidence type="ECO:0008006" key="7">
    <source>
        <dbReference type="Google" id="ProtNLM"/>
    </source>
</evidence>
<feature type="region of interest" description="Disordered" evidence="4">
    <location>
        <begin position="367"/>
        <end position="407"/>
    </location>
</feature>
<feature type="compositionally biased region" description="Low complexity" evidence="4">
    <location>
        <begin position="384"/>
        <end position="403"/>
    </location>
</feature>
<dbReference type="AlphaFoldDB" id="A0A8X7T3L8"/>
<keyword evidence="2" id="KW-0344">Guanine-nucleotide releasing factor</keyword>
<feature type="region of interest" description="Disordered" evidence="4">
    <location>
        <begin position="439"/>
        <end position="459"/>
    </location>
</feature>
<sequence>MAGSAQDAVKALLNSSSKTSDGSQDTAAIATLTAAGPQLLAITSTQQQSDLAAILLTRLASPPATTQQQQCRPELELLRNLSRTTNTRLTHTDALLALITHIQHTTTTSSNHHRIDHDADMAMRTLNNILMLHPSTRDTFSSSSSTNTVNGAQATAVLLRTIASTAKDQPTLIFLASRLLFFSTLFENPFVIHAVEHEALLTSFTEAVQSLTSGEKTNDAKQALTELLKLAFNISLYYPRLRPDRATKWNAEQNPSSSSSSSSSEDSSSQQPTAGEPWAHELHPLAQSTIQLFLTLVSASTLTTTRRAPLEPPIQQTVALMLNIPTSLSLAHSPTTPYIKHVESESHLLIRLYELLALALHRYFPQPPGSSSSISQKKKKKKSSTSSSSSSVSSGGSSSTTTTRATADSKVRGYGTDDLMAVALNSYFDLAERPHPSRVIADSPVDNLTYTPEDPDSVGTLSTAREQAIRDGLGGQGNLGDPELGLEPLILLVRRYVVEDVGGLADGSHKKRRRTAKQSFRLRLLPDDLDRTTPPSKQPTLTGLLIRLMSSVMFPRVARASSELLLAVCGGDPQELSNAIGYGPAAGFLALMGAGVVANSSMPKAVRRTKSDGSDSGTETETSTINDNKHDGDRDSVSTPTSPNPSTGSASASRRPIDPITGRFADITTPAEEASNATLEEMTQEEREAEAERLFVLFERLNRTGVVSVGNPALDLESRARVEELSEEEERREREREEVEDEEEVMRDLEAYRRRKKGV</sequence>
<evidence type="ECO:0000313" key="5">
    <source>
        <dbReference type="EMBL" id="KAE8267642.1"/>
    </source>
</evidence>